<feature type="domain" description="Histidine kinase" evidence="11">
    <location>
        <begin position="228"/>
        <end position="404"/>
    </location>
</feature>
<dbReference type="RefSeq" id="WP_027305612.1">
    <property type="nucleotide sequence ID" value="NZ_CP020867.1"/>
</dbReference>
<protein>
    <recommendedName>
        <fullName evidence="3">histidine kinase</fullName>
        <ecNumber evidence="3">2.7.13.3</ecNumber>
    </recommendedName>
</protein>
<keyword evidence="5" id="KW-0808">Transferase</keyword>
<accession>A0A1W6BVG1</accession>
<keyword evidence="4" id="KW-0597">Phosphoprotein</keyword>
<evidence type="ECO:0000256" key="10">
    <source>
        <dbReference type="SAM" id="Phobius"/>
    </source>
</evidence>
<reference evidence="13 14" key="1">
    <citation type="submission" date="2017-04" db="EMBL/GenBank/DDBJ databases">
        <title>Complete genome sequence of the Campylobacter cuniculorum type strain LMG24588.</title>
        <authorList>
            <person name="Miller W.G."/>
            <person name="Yee E."/>
            <person name="Revez J."/>
            <person name="Bono J.L."/>
            <person name="Rossi M."/>
        </authorList>
    </citation>
    <scope>NUCLEOTIDE SEQUENCE [LARGE SCALE GENOMIC DNA]</scope>
    <source>
        <strain evidence="13 14">LMG 24588</strain>
    </source>
</reference>
<dbReference type="Proteomes" id="UP000192902">
    <property type="component" value="Chromosome"/>
</dbReference>
<keyword evidence="9 10" id="KW-0472">Membrane</keyword>
<gene>
    <name evidence="13" type="primary">cprS</name>
    <name evidence="13" type="ORF">CCUN_0420</name>
</gene>
<organism evidence="13 14">
    <name type="scientific">Campylobacter cuniculorum DSM 23162 = LMG 24588</name>
    <dbReference type="NCBI Taxonomy" id="1121267"/>
    <lineage>
        <taxon>Bacteria</taxon>
        <taxon>Pseudomonadati</taxon>
        <taxon>Campylobacterota</taxon>
        <taxon>Epsilonproteobacteria</taxon>
        <taxon>Campylobacterales</taxon>
        <taxon>Campylobacteraceae</taxon>
        <taxon>Campylobacter</taxon>
    </lineage>
</organism>
<dbReference type="PROSITE" id="PS50885">
    <property type="entry name" value="HAMP"/>
    <property type="match status" value="1"/>
</dbReference>
<sequence>MNRASIFYTITFIFIFAGVSVILAFLWLIAYDQQNYSKELDAKYSLIGIARLSNLAHQIDDKAFQERTKNYNKLNQITQPKEIRRVLSGGEVIARAEINDGDIRNKNILQGVIELIYYKNYNYLNVIYEGKIHLYKDEDFQFYRYYIFKTIAAAVICILILLYIFILRKLKPLRNLKKQIDKFAQGKLDDIENVSTGVDEISQVSEAFYEATTQIKKLNQSRQFFLRNIMHELKTPITKGLLTLEMIEDNKYKERLNGVFTRLEILINEFAAIEQITSGAAFINRKKYNILDILDEAKEIAMSDDKNLKILIAESFFVNVDFKLFTTAIKNMIDNGLKHSKNHFLQIDISEDFICFKNLGDELNNSLEYYTQAFTQGSKQKDSFGLGLYIVDTILKAHGMKLDYMYDNGINLFYFRELKNIIIKD</sequence>
<evidence type="ECO:0000256" key="5">
    <source>
        <dbReference type="ARBA" id="ARBA00022679"/>
    </source>
</evidence>
<evidence type="ECO:0000313" key="13">
    <source>
        <dbReference type="EMBL" id="ARJ56072.1"/>
    </source>
</evidence>
<evidence type="ECO:0000256" key="1">
    <source>
        <dbReference type="ARBA" id="ARBA00000085"/>
    </source>
</evidence>
<evidence type="ECO:0000256" key="6">
    <source>
        <dbReference type="ARBA" id="ARBA00022692"/>
    </source>
</evidence>
<dbReference type="SMART" id="SM00388">
    <property type="entry name" value="HisKA"/>
    <property type="match status" value="1"/>
</dbReference>
<dbReference type="EC" id="2.7.13.3" evidence="3"/>
<dbReference type="STRING" id="1121267.CCUN_0420"/>
<evidence type="ECO:0000256" key="3">
    <source>
        <dbReference type="ARBA" id="ARBA00012438"/>
    </source>
</evidence>
<dbReference type="Gene3D" id="1.10.287.130">
    <property type="match status" value="1"/>
</dbReference>
<comment type="subcellular location">
    <subcellularLocation>
        <location evidence="2">Membrane</location>
        <topology evidence="2">Multi-pass membrane protein</topology>
    </subcellularLocation>
</comment>
<evidence type="ECO:0000256" key="7">
    <source>
        <dbReference type="ARBA" id="ARBA00022777"/>
    </source>
</evidence>
<dbReference type="eggNOG" id="COG0642">
    <property type="taxonomic scope" value="Bacteria"/>
</dbReference>
<evidence type="ECO:0000256" key="2">
    <source>
        <dbReference type="ARBA" id="ARBA00004141"/>
    </source>
</evidence>
<dbReference type="CDD" id="cd06225">
    <property type="entry name" value="HAMP"/>
    <property type="match status" value="1"/>
</dbReference>
<dbReference type="InterPro" id="IPR036097">
    <property type="entry name" value="HisK_dim/P_sf"/>
</dbReference>
<dbReference type="GO" id="GO:0016020">
    <property type="term" value="C:membrane"/>
    <property type="evidence" value="ECO:0007669"/>
    <property type="project" value="UniProtKB-SubCell"/>
</dbReference>
<dbReference type="EMBL" id="CP020867">
    <property type="protein sequence ID" value="ARJ56072.1"/>
    <property type="molecule type" value="Genomic_DNA"/>
</dbReference>
<dbReference type="InterPro" id="IPR003660">
    <property type="entry name" value="HAMP_dom"/>
</dbReference>
<feature type="transmembrane region" description="Helical" evidence="10">
    <location>
        <begin position="146"/>
        <end position="167"/>
    </location>
</feature>
<proteinExistence type="predicted"/>
<dbReference type="Gene3D" id="3.30.565.10">
    <property type="entry name" value="Histidine kinase-like ATPase, C-terminal domain"/>
    <property type="match status" value="1"/>
</dbReference>
<dbReference type="InterPro" id="IPR003661">
    <property type="entry name" value="HisK_dim/P_dom"/>
</dbReference>
<dbReference type="SUPFAM" id="SSF55874">
    <property type="entry name" value="ATPase domain of HSP90 chaperone/DNA topoisomerase II/histidine kinase"/>
    <property type="match status" value="1"/>
</dbReference>
<keyword evidence="7 13" id="KW-0418">Kinase</keyword>
<dbReference type="GO" id="GO:0000155">
    <property type="term" value="F:phosphorelay sensor kinase activity"/>
    <property type="evidence" value="ECO:0007669"/>
    <property type="project" value="InterPro"/>
</dbReference>
<dbReference type="InterPro" id="IPR036890">
    <property type="entry name" value="HATPase_C_sf"/>
</dbReference>
<dbReference type="CDD" id="cd00082">
    <property type="entry name" value="HisKA"/>
    <property type="match status" value="1"/>
</dbReference>
<keyword evidence="8 10" id="KW-1133">Transmembrane helix</keyword>
<dbReference type="SUPFAM" id="SSF47384">
    <property type="entry name" value="Homodimeric domain of signal transducing histidine kinase"/>
    <property type="match status" value="1"/>
</dbReference>
<dbReference type="AlphaFoldDB" id="A0A1W6BVG1"/>
<dbReference type="KEGG" id="ccun:CCUN_0420"/>
<feature type="domain" description="HAMP" evidence="12">
    <location>
        <begin position="167"/>
        <end position="220"/>
    </location>
</feature>
<feature type="transmembrane region" description="Helical" evidence="10">
    <location>
        <begin position="7"/>
        <end position="30"/>
    </location>
</feature>
<evidence type="ECO:0000259" key="11">
    <source>
        <dbReference type="PROSITE" id="PS50109"/>
    </source>
</evidence>
<dbReference type="PANTHER" id="PTHR45528:SF12">
    <property type="entry name" value="SENSOR HISTIDINE KINASE ARSS"/>
    <property type="match status" value="1"/>
</dbReference>
<evidence type="ECO:0000256" key="9">
    <source>
        <dbReference type="ARBA" id="ARBA00023136"/>
    </source>
</evidence>
<comment type="catalytic activity">
    <reaction evidence="1">
        <text>ATP + protein L-histidine = ADP + protein N-phospho-L-histidine.</text>
        <dbReference type="EC" id="2.7.13.3"/>
    </reaction>
</comment>
<dbReference type="PANTHER" id="PTHR45528">
    <property type="entry name" value="SENSOR HISTIDINE KINASE CPXA"/>
    <property type="match status" value="1"/>
</dbReference>
<evidence type="ECO:0000259" key="12">
    <source>
        <dbReference type="PROSITE" id="PS50885"/>
    </source>
</evidence>
<dbReference type="InterPro" id="IPR047994">
    <property type="entry name" value="ArsS-like"/>
</dbReference>
<dbReference type="OrthoDB" id="9812241at2"/>
<keyword evidence="6 10" id="KW-0812">Transmembrane</keyword>
<evidence type="ECO:0000256" key="4">
    <source>
        <dbReference type="ARBA" id="ARBA00022553"/>
    </source>
</evidence>
<dbReference type="PROSITE" id="PS50109">
    <property type="entry name" value="HIS_KIN"/>
    <property type="match status" value="1"/>
</dbReference>
<dbReference type="InterPro" id="IPR005467">
    <property type="entry name" value="His_kinase_dom"/>
</dbReference>
<evidence type="ECO:0000256" key="8">
    <source>
        <dbReference type="ARBA" id="ARBA00022989"/>
    </source>
</evidence>
<dbReference type="NCBIfam" id="NF038389">
    <property type="entry name" value="ArsS_fam_HK"/>
    <property type="match status" value="1"/>
</dbReference>
<evidence type="ECO:0000313" key="14">
    <source>
        <dbReference type="Proteomes" id="UP000192902"/>
    </source>
</evidence>
<name>A0A1W6BVG1_9BACT</name>
<dbReference type="InterPro" id="IPR050398">
    <property type="entry name" value="HssS/ArlS-like"/>
</dbReference>